<dbReference type="Pfam" id="PF10551">
    <property type="entry name" value="MULE"/>
    <property type="match status" value="1"/>
</dbReference>
<organism evidence="2 3">
    <name type="scientific">Lepraria finkii</name>
    <dbReference type="NCBI Taxonomy" id="1340010"/>
    <lineage>
        <taxon>Eukaryota</taxon>
        <taxon>Fungi</taxon>
        <taxon>Dikarya</taxon>
        <taxon>Ascomycota</taxon>
        <taxon>Pezizomycotina</taxon>
        <taxon>Lecanoromycetes</taxon>
        <taxon>OSLEUM clade</taxon>
        <taxon>Lecanoromycetidae</taxon>
        <taxon>Lecanorales</taxon>
        <taxon>Lecanorineae</taxon>
        <taxon>Stereocaulaceae</taxon>
        <taxon>Lepraria</taxon>
    </lineage>
</organism>
<evidence type="ECO:0000313" key="2">
    <source>
        <dbReference type="EMBL" id="KAL2052753.1"/>
    </source>
</evidence>
<dbReference type="InterPro" id="IPR018289">
    <property type="entry name" value="MULE_transposase_dom"/>
</dbReference>
<dbReference type="Proteomes" id="UP001590951">
    <property type="component" value="Unassembled WGS sequence"/>
</dbReference>
<comment type="caution">
    <text evidence="2">The sequence shown here is derived from an EMBL/GenBank/DDBJ whole genome shotgun (WGS) entry which is preliminary data.</text>
</comment>
<reference evidence="2 3" key="1">
    <citation type="submission" date="2024-09" db="EMBL/GenBank/DDBJ databases">
        <title>Rethinking Asexuality: The Enigmatic Case of Functional Sexual Genes in Lepraria (Stereocaulaceae).</title>
        <authorList>
            <person name="Doellman M."/>
            <person name="Sun Y."/>
            <person name="Barcenas-Pena A."/>
            <person name="Lumbsch H.T."/>
            <person name="Grewe F."/>
        </authorList>
    </citation>
    <scope>NUCLEOTIDE SEQUENCE [LARGE SCALE GENOMIC DNA]</scope>
    <source>
        <strain evidence="2 3">Grewe 0041</strain>
    </source>
</reference>
<gene>
    <name evidence="2" type="ORF">ABVK25_006993</name>
</gene>
<keyword evidence="3" id="KW-1185">Reference proteome</keyword>
<evidence type="ECO:0000259" key="1">
    <source>
        <dbReference type="Pfam" id="PF10551"/>
    </source>
</evidence>
<dbReference type="EMBL" id="JBHFEH010000025">
    <property type="protein sequence ID" value="KAL2052753.1"/>
    <property type="molecule type" value="Genomic_DNA"/>
</dbReference>
<proteinExistence type="predicted"/>
<evidence type="ECO:0000313" key="3">
    <source>
        <dbReference type="Proteomes" id="UP001590951"/>
    </source>
</evidence>
<feature type="domain" description="MULE transposase" evidence="1">
    <location>
        <begin position="258"/>
        <end position="357"/>
    </location>
</feature>
<accession>A0ABR4B4F2</accession>
<name>A0ABR4B4F2_9LECA</name>
<protein>
    <recommendedName>
        <fullName evidence="1">MULE transposase domain-containing protein</fullName>
    </recommendedName>
</protein>
<sequence>MAHIFRAPPDVAVAREKLFNPTELQTWKPEQYDTFWPYATNFWSHRRSTPLTDTQGGARTSYYYCRLYRKEQAKSKGAGERKKTIRRHPPCGKKIQVVTVWDAGVPCRYEISGYGNVPEHNHTMDDLDAIKRNQRIKDVVAASVQDGFRPAEIADAVKASHRPEAAAELTAAGGTYFERQDVINAGLKWKKLHPDHRFLGPRFQMLDQWQACAEWAEAQGYLVQNITAIRQADKLLTYGTVWAAEHRVNILRLRGHLTLMDSTHDTNWLGWYLYTIAVRDESGSWRPCIHFLAETEDGDILAEAFQVVKKWCGGRGGWRLRYMLTDDSAAEQRAVRLAFQGLEEGITEISHLLCVFHSEQTLKRNFSGPRYKRTYQHLRSALRYRKTGAGVEESIRLAINAAPEEKQSYIYREWWATRQQWALGYRTFSPLLLQITTTSPIEGYHSHLKAKGTKTLMSRFSLEGIAKHADAIDKE</sequence>